<evidence type="ECO:0000256" key="1">
    <source>
        <dbReference type="SAM" id="MobiDB-lite"/>
    </source>
</evidence>
<keyword evidence="3" id="KW-0378">Hydrolase</keyword>
<evidence type="ECO:0000313" key="4">
    <source>
        <dbReference type="Proteomes" id="UP001595872"/>
    </source>
</evidence>
<dbReference type="PRINTS" id="PR00412">
    <property type="entry name" value="EPOXHYDRLASE"/>
</dbReference>
<feature type="region of interest" description="Disordered" evidence="1">
    <location>
        <begin position="275"/>
        <end position="295"/>
    </location>
</feature>
<dbReference type="Proteomes" id="UP001595872">
    <property type="component" value="Unassembled WGS sequence"/>
</dbReference>
<dbReference type="Gene3D" id="3.40.50.1820">
    <property type="entry name" value="alpha/beta hydrolase"/>
    <property type="match status" value="1"/>
</dbReference>
<evidence type="ECO:0000313" key="3">
    <source>
        <dbReference type="EMBL" id="MFC4906338.1"/>
    </source>
</evidence>
<dbReference type="InterPro" id="IPR050266">
    <property type="entry name" value="AB_hydrolase_sf"/>
</dbReference>
<name>A0ABV9TSA8_9ACTN</name>
<dbReference type="PANTHER" id="PTHR43798">
    <property type="entry name" value="MONOACYLGLYCEROL LIPASE"/>
    <property type="match status" value="1"/>
</dbReference>
<keyword evidence="4" id="KW-1185">Reference proteome</keyword>
<dbReference type="RefSeq" id="WP_378252045.1">
    <property type="nucleotide sequence ID" value="NZ_JBHSIT010000001.1"/>
</dbReference>
<comment type="caution">
    <text evidence="3">The sequence shown here is derived from an EMBL/GenBank/DDBJ whole genome shotgun (WGS) entry which is preliminary data.</text>
</comment>
<feature type="domain" description="AB hydrolase-1" evidence="2">
    <location>
        <begin position="26"/>
        <end position="142"/>
    </location>
</feature>
<sequence length="295" mass="31950">MPFAELGDVRVFFTDDSPAGREPRGTLLLVHGYGADSDDWVFHFPEFGKRYRIIAPDLRGHGLSSAPATGYAPHDFAGDLVRLLDHLGVTEPVVAIGHSLGTMAVSALAVEYPARVRALVCVDPAYGQTPEIAAGFPAMYEGLRSGDPYPTALANEEWCHTPASPSWLLAWHRRKILATAPQALAEAFPALYDGDAAFGVRPQGDAYLARRECPVLSCWSAAQGASASWERGLFRHPASRAEVWPGAGHRLHAERPAEFTLVVRRWLDELDRAAPAPPSALRTSAPVASPDRTAR</sequence>
<dbReference type="PRINTS" id="PR00111">
    <property type="entry name" value="ABHYDROLASE"/>
</dbReference>
<protein>
    <submittedName>
        <fullName evidence="3">Alpha/beta fold hydrolase</fullName>
    </submittedName>
</protein>
<dbReference type="GO" id="GO:0016787">
    <property type="term" value="F:hydrolase activity"/>
    <property type="evidence" value="ECO:0007669"/>
    <property type="project" value="UniProtKB-KW"/>
</dbReference>
<dbReference type="InterPro" id="IPR029058">
    <property type="entry name" value="AB_hydrolase_fold"/>
</dbReference>
<evidence type="ECO:0000259" key="2">
    <source>
        <dbReference type="Pfam" id="PF00561"/>
    </source>
</evidence>
<dbReference type="InterPro" id="IPR000073">
    <property type="entry name" value="AB_hydrolase_1"/>
</dbReference>
<gene>
    <name evidence="3" type="ORF">ACFPCY_03325</name>
</gene>
<dbReference type="SUPFAM" id="SSF53474">
    <property type="entry name" value="alpha/beta-Hydrolases"/>
    <property type="match status" value="1"/>
</dbReference>
<dbReference type="EMBL" id="JBHSIT010000001">
    <property type="protein sequence ID" value="MFC4906338.1"/>
    <property type="molecule type" value="Genomic_DNA"/>
</dbReference>
<reference evidence="4" key="1">
    <citation type="journal article" date="2019" name="Int. J. Syst. Evol. Microbiol.">
        <title>The Global Catalogue of Microorganisms (GCM) 10K type strain sequencing project: providing services to taxonomists for standard genome sequencing and annotation.</title>
        <authorList>
            <consortium name="The Broad Institute Genomics Platform"/>
            <consortium name="The Broad Institute Genome Sequencing Center for Infectious Disease"/>
            <person name="Wu L."/>
            <person name="Ma J."/>
        </authorList>
    </citation>
    <scope>NUCLEOTIDE SEQUENCE [LARGE SCALE GENOMIC DNA]</scope>
    <source>
        <strain evidence="4">KLKA75</strain>
    </source>
</reference>
<dbReference type="PANTHER" id="PTHR43798:SF33">
    <property type="entry name" value="HYDROLASE, PUTATIVE (AFU_ORTHOLOGUE AFUA_2G14860)-RELATED"/>
    <property type="match status" value="1"/>
</dbReference>
<dbReference type="Pfam" id="PF00561">
    <property type="entry name" value="Abhydrolase_1"/>
    <property type="match status" value="1"/>
</dbReference>
<proteinExistence type="predicted"/>
<organism evidence="3 4">
    <name type="scientific">Actinomadura gamaensis</name>
    <dbReference type="NCBI Taxonomy" id="1763541"/>
    <lineage>
        <taxon>Bacteria</taxon>
        <taxon>Bacillati</taxon>
        <taxon>Actinomycetota</taxon>
        <taxon>Actinomycetes</taxon>
        <taxon>Streptosporangiales</taxon>
        <taxon>Thermomonosporaceae</taxon>
        <taxon>Actinomadura</taxon>
    </lineage>
</organism>
<dbReference type="InterPro" id="IPR000639">
    <property type="entry name" value="Epox_hydrolase-like"/>
</dbReference>
<accession>A0ABV9TSA8</accession>